<feature type="compositionally biased region" description="Polar residues" evidence="1">
    <location>
        <begin position="239"/>
        <end position="254"/>
    </location>
</feature>
<dbReference type="AlphaFoldDB" id="A0A8J4GKT7"/>
<dbReference type="EMBL" id="BNCQ01000030">
    <property type="protein sequence ID" value="GIM09161.1"/>
    <property type="molecule type" value="Genomic_DNA"/>
</dbReference>
<feature type="compositionally biased region" description="Low complexity" evidence="1">
    <location>
        <begin position="482"/>
        <end position="492"/>
    </location>
</feature>
<reference evidence="2" key="1">
    <citation type="journal article" date="2021" name="Proc. Natl. Acad. Sci. U.S.A.">
        <title>Three genomes in the algal genus Volvox reveal the fate of a haploid sex-determining region after a transition to homothallism.</title>
        <authorList>
            <person name="Yamamoto K."/>
            <person name="Hamaji T."/>
            <person name="Kawai-Toyooka H."/>
            <person name="Matsuzaki R."/>
            <person name="Takahashi F."/>
            <person name="Nishimura Y."/>
            <person name="Kawachi M."/>
            <person name="Noguchi H."/>
            <person name="Minakuchi Y."/>
            <person name="Umen J.G."/>
            <person name="Toyoda A."/>
            <person name="Nozaki H."/>
        </authorList>
    </citation>
    <scope>NUCLEOTIDE SEQUENCE</scope>
    <source>
        <strain evidence="2">NIES-3785</strain>
    </source>
</reference>
<accession>A0A8J4GKT7</accession>
<feature type="compositionally biased region" description="Low complexity" evidence="1">
    <location>
        <begin position="274"/>
        <end position="287"/>
    </location>
</feature>
<organism evidence="2 3">
    <name type="scientific">Volvox reticuliferus</name>
    <dbReference type="NCBI Taxonomy" id="1737510"/>
    <lineage>
        <taxon>Eukaryota</taxon>
        <taxon>Viridiplantae</taxon>
        <taxon>Chlorophyta</taxon>
        <taxon>core chlorophytes</taxon>
        <taxon>Chlorophyceae</taxon>
        <taxon>CS clade</taxon>
        <taxon>Chlamydomonadales</taxon>
        <taxon>Volvocaceae</taxon>
        <taxon>Volvox</taxon>
    </lineage>
</organism>
<proteinExistence type="predicted"/>
<evidence type="ECO:0008006" key="4">
    <source>
        <dbReference type="Google" id="ProtNLM"/>
    </source>
</evidence>
<dbReference type="Gene3D" id="2.60.120.620">
    <property type="entry name" value="q2cbj1_9rhob like domain"/>
    <property type="match status" value="1"/>
</dbReference>
<evidence type="ECO:0000313" key="3">
    <source>
        <dbReference type="Proteomes" id="UP000722791"/>
    </source>
</evidence>
<feature type="compositionally biased region" description="Basic and acidic residues" evidence="1">
    <location>
        <begin position="255"/>
        <end position="272"/>
    </location>
</feature>
<sequence length="851" mass="93269">MDIDFQFLATALRNSCILYQQIKQTVKISCFLLCAYIAKLTEGTVLRFVLDEDNAANGEYTVTLPKQAPKPAFIYNLVFKGPSRTKVSLYQLLSFRFKKDSFRKYVRAGALEWAKEQVKNLSPDVVPSFILDNIARNSWISASAAGMLGGLSSGEFHWPLIAWTELQKVHNVPNLPSQDRCSNVQAATSSAGPSHTCSQQAPTRNMEDHDEEPGSRVEDEHVEAYMEASAAQMAKSSARKANQQPEAQTQATTMDSHDEEPGSRVEDEHAKGYMEASAAAEMAKSTAGKQPEAQEQGMEVPATEVPDLQVTETDLTQPPDMDDLGTQVVAATEVTTLQYPEANHTQQPVGDEERGMEVPATEVPDFQIPETDITQPPADMDDLGTQVVPATEATALQQYPEANHTQQPVGAEERGMEVPATAVPDLQIPEEATASDNEEAATEVMTAELADLHNTVADNAEDVRTHHHNGGQGITDREKAGQESASGSAPAAGLSCQTASTVQVATVSAAAADNTVPTTCGRTMDDSRAPPSKGAGSDIKQGRHSLRLRQGRVMTRAVARAMQVGNDGCQGQKRKYETIESTVYSVASFIDVPEALARHGLVLLKLDSLKNTVSEREVYMAVRFAQKHAVAIFQDIPRDENGNFIPELDDSGRETDVLVSDYGTGQRRQIILNSDHAVILANFRDVVERELDRVRMQMGGQTLRVNPPSLLINTQTARQQPVSRQCWHTDLSEGQTGYVAIAAVQKFSLLVFPGSHKEVQECWRLQDLVKRGVISEASFKACLGSHSFKAVRMNLELGDILFMSGHTIHAGDRGTDKHPGLRMHWYVTDDEKKNETSQIVLYGDDFAKRFH</sequence>
<feature type="region of interest" description="Disordered" evidence="1">
    <location>
        <begin position="178"/>
        <end position="306"/>
    </location>
</feature>
<evidence type="ECO:0000256" key="1">
    <source>
        <dbReference type="SAM" id="MobiDB-lite"/>
    </source>
</evidence>
<feature type="region of interest" description="Disordered" evidence="1">
    <location>
        <begin position="464"/>
        <end position="492"/>
    </location>
</feature>
<protein>
    <recommendedName>
        <fullName evidence="4">Phytanoyl-CoA dioxygenase</fullName>
    </recommendedName>
</protein>
<gene>
    <name evidence="2" type="ORF">Vretimale_13029</name>
</gene>
<evidence type="ECO:0000313" key="2">
    <source>
        <dbReference type="EMBL" id="GIM09161.1"/>
    </source>
</evidence>
<feature type="compositionally biased region" description="Polar residues" evidence="1">
    <location>
        <begin position="178"/>
        <end position="203"/>
    </location>
</feature>
<name>A0A8J4GKT7_9CHLO</name>
<dbReference type="SUPFAM" id="SSF51197">
    <property type="entry name" value="Clavaminate synthase-like"/>
    <property type="match status" value="1"/>
</dbReference>
<feature type="region of interest" description="Disordered" evidence="1">
    <location>
        <begin position="516"/>
        <end position="541"/>
    </location>
</feature>
<dbReference type="Proteomes" id="UP000722791">
    <property type="component" value="Unassembled WGS sequence"/>
</dbReference>
<comment type="caution">
    <text evidence="2">The sequence shown here is derived from an EMBL/GenBank/DDBJ whole genome shotgun (WGS) entry which is preliminary data.</text>
</comment>
<feature type="compositionally biased region" description="Basic and acidic residues" evidence="1">
    <location>
        <begin position="212"/>
        <end position="224"/>
    </location>
</feature>